<gene>
    <name evidence="1" type="ORF">LITE_LOCUS46073</name>
</gene>
<keyword evidence="2" id="KW-1185">Reference proteome</keyword>
<dbReference type="Proteomes" id="UP001154282">
    <property type="component" value="Unassembled WGS sequence"/>
</dbReference>
<sequence>MLFRWRTTTACL</sequence>
<evidence type="ECO:0000313" key="1">
    <source>
        <dbReference type="EMBL" id="CAI0551653.1"/>
    </source>
</evidence>
<organism evidence="1 2">
    <name type="scientific">Linum tenue</name>
    <dbReference type="NCBI Taxonomy" id="586396"/>
    <lineage>
        <taxon>Eukaryota</taxon>
        <taxon>Viridiplantae</taxon>
        <taxon>Streptophyta</taxon>
        <taxon>Embryophyta</taxon>
        <taxon>Tracheophyta</taxon>
        <taxon>Spermatophyta</taxon>
        <taxon>Magnoliopsida</taxon>
        <taxon>eudicotyledons</taxon>
        <taxon>Gunneridae</taxon>
        <taxon>Pentapetalae</taxon>
        <taxon>rosids</taxon>
        <taxon>fabids</taxon>
        <taxon>Malpighiales</taxon>
        <taxon>Linaceae</taxon>
        <taxon>Linum</taxon>
    </lineage>
</organism>
<accession>A0AAV0R5G6</accession>
<evidence type="ECO:0000313" key="2">
    <source>
        <dbReference type="Proteomes" id="UP001154282"/>
    </source>
</evidence>
<dbReference type="EMBL" id="CAMGYJ010000010">
    <property type="protein sequence ID" value="CAI0551653.1"/>
    <property type="molecule type" value="Genomic_DNA"/>
</dbReference>
<comment type="caution">
    <text evidence="1">The sequence shown here is derived from an EMBL/GenBank/DDBJ whole genome shotgun (WGS) entry which is preliminary data.</text>
</comment>
<name>A0AAV0R5G6_9ROSI</name>
<protein>
    <submittedName>
        <fullName evidence="1">Uncharacterized protein</fullName>
    </submittedName>
</protein>
<reference evidence="1" key="1">
    <citation type="submission" date="2022-08" db="EMBL/GenBank/DDBJ databases">
        <authorList>
            <person name="Gutierrez-Valencia J."/>
        </authorList>
    </citation>
    <scope>NUCLEOTIDE SEQUENCE</scope>
</reference>
<proteinExistence type="predicted"/>